<dbReference type="SUPFAM" id="SSF51182">
    <property type="entry name" value="RmlC-like cupins"/>
    <property type="match status" value="1"/>
</dbReference>
<dbReference type="InterPro" id="IPR011051">
    <property type="entry name" value="RmlC_Cupin_sf"/>
</dbReference>
<dbReference type="RefSeq" id="WP_065431362.1">
    <property type="nucleotide sequence ID" value="NZ_CP016308.1"/>
</dbReference>
<evidence type="ECO:0000313" key="2">
    <source>
        <dbReference type="Proteomes" id="UP000095131"/>
    </source>
</evidence>
<dbReference type="Pfam" id="PF07883">
    <property type="entry name" value="Cupin_2"/>
    <property type="match status" value="1"/>
</dbReference>
<dbReference type="AlphaFoldDB" id="A0A1B1NTI7"/>
<dbReference type="PATRIC" id="fig|45658.6.peg.3280"/>
<proteinExistence type="predicted"/>
<dbReference type="InterPro" id="IPR013096">
    <property type="entry name" value="Cupin_2"/>
</dbReference>
<dbReference type="Gene3D" id="2.60.120.10">
    <property type="entry name" value="Jelly Rolls"/>
    <property type="match status" value="1"/>
</dbReference>
<name>A0A1B1NTI7_9VIBR</name>
<comment type="caution">
    <text evidence="1">The sequence shown here is derived from an EMBL/GenBank/DDBJ whole genome shotgun (WGS) entry which is preliminary data.</text>
</comment>
<dbReference type="EMBL" id="MDCJ01000007">
    <property type="protein sequence ID" value="ODS05546.1"/>
    <property type="molecule type" value="Genomic_DNA"/>
</dbReference>
<accession>A0A1B1NTI7</accession>
<dbReference type="KEGG" id="vsc:VSVS12_03340"/>
<organism evidence="1 2">
    <name type="scientific">Vibrio scophthalmi</name>
    <dbReference type="NCBI Taxonomy" id="45658"/>
    <lineage>
        <taxon>Bacteria</taxon>
        <taxon>Pseudomonadati</taxon>
        <taxon>Pseudomonadota</taxon>
        <taxon>Gammaproteobacteria</taxon>
        <taxon>Vibrionales</taxon>
        <taxon>Vibrionaceae</taxon>
        <taxon>Vibrio</taxon>
    </lineage>
</organism>
<gene>
    <name evidence="1" type="ORF">VSF3289_04687</name>
</gene>
<reference evidence="1 2" key="1">
    <citation type="submission" date="2016-08" db="EMBL/GenBank/DDBJ databases">
        <title>Genome sequencing of Vibrio scophthalmi strain FP3289, an isolated from Paralichthys olivaceus.</title>
        <authorList>
            <person name="Han H.-J."/>
        </authorList>
    </citation>
    <scope>NUCLEOTIDE SEQUENCE [LARGE SCALE GENOMIC DNA]</scope>
    <source>
        <strain evidence="1 2">FP3289</strain>
    </source>
</reference>
<sequence>MNNLLSDIPTSLPAEVFEELINTAGVRIERIISHGHTSPEQGWYDQAEHEWVLVLSGFGVIEYDDGQVFHLQHGDYLNIPAQQKHRVIETAADEPTVWLAMFYPVVL</sequence>
<evidence type="ECO:0000313" key="1">
    <source>
        <dbReference type="EMBL" id="ODS05546.1"/>
    </source>
</evidence>
<dbReference type="CDD" id="cd06981">
    <property type="entry name" value="cupin_reut_a1446"/>
    <property type="match status" value="1"/>
</dbReference>
<dbReference type="OrthoDB" id="9798585at2"/>
<protein>
    <submittedName>
        <fullName evidence="1">Uncharacterized protein</fullName>
    </submittedName>
</protein>
<dbReference type="InterPro" id="IPR014710">
    <property type="entry name" value="RmlC-like_jellyroll"/>
</dbReference>
<dbReference type="Proteomes" id="UP000095131">
    <property type="component" value="Unassembled WGS sequence"/>
</dbReference>